<feature type="transmembrane region" description="Helical" evidence="2">
    <location>
        <begin position="129"/>
        <end position="151"/>
    </location>
</feature>
<keyword evidence="2" id="KW-1133">Transmembrane helix</keyword>
<evidence type="ECO:0000259" key="3">
    <source>
        <dbReference type="Pfam" id="PF01757"/>
    </source>
</evidence>
<name>A0ABN2TM20_9ACTN</name>
<feature type="domain" description="Acyltransferase 3" evidence="3">
    <location>
        <begin position="46"/>
        <end position="389"/>
    </location>
</feature>
<feature type="transmembrane region" description="Helical" evidence="2">
    <location>
        <begin position="291"/>
        <end position="307"/>
    </location>
</feature>
<dbReference type="RefSeq" id="WP_344101550.1">
    <property type="nucleotide sequence ID" value="NZ_BAAAPC010000027.1"/>
</dbReference>
<accession>A0ABN2TM20</accession>
<keyword evidence="4" id="KW-0808">Transferase</keyword>
<comment type="caution">
    <text evidence="4">The sequence shown here is derived from an EMBL/GenBank/DDBJ whole genome shotgun (WGS) entry which is preliminary data.</text>
</comment>
<protein>
    <submittedName>
        <fullName evidence="4">Acyltransferase</fullName>
    </submittedName>
</protein>
<feature type="transmembrane region" description="Helical" evidence="2">
    <location>
        <begin position="191"/>
        <end position="211"/>
    </location>
</feature>
<evidence type="ECO:0000313" key="5">
    <source>
        <dbReference type="Proteomes" id="UP001501585"/>
    </source>
</evidence>
<feature type="transmembrane region" description="Helical" evidence="2">
    <location>
        <begin position="223"/>
        <end position="242"/>
    </location>
</feature>
<feature type="transmembrane region" description="Helical" evidence="2">
    <location>
        <begin position="319"/>
        <end position="352"/>
    </location>
</feature>
<evidence type="ECO:0000256" key="2">
    <source>
        <dbReference type="SAM" id="Phobius"/>
    </source>
</evidence>
<feature type="transmembrane region" description="Helical" evidence="2">
    <location>
        <begin position="404"/>
        <end position="424"/>
    </location>
</feature>
<feature type="transmembrane region" description="Helical" evidence="2">
    <location>
        <begin position="163"/>
        <end position="184"/>
    </location>
</feature>
<gene>
    <name evidence="4" type="ORF">GCM10009799_48080</name>
</gene>
<reference evidence="4 5" key="1">
    <citation type="journal article" date="2019" name="Int. J. Syst. Evol. Microbiol.">
        <title>The Global Catalogue of Microorganisms (GCM) 10K type strain sequencing project: providing services to taxonomists for standard genome sequencing and annotation.</title>
        <authorList>
            <consortium name="The Broad Institute Genomics Platform"/>
            <consortium name="The Broad Institute Genome Sequencing Center for Infectious Disease"/>
            <person name="Wu L."/>
            <person name="Ma J."/>
        </authorList>
    </citation>
    <scope>NUCLEOTIDE SEQUENCE [LARGE SCALE GENOMIC DNA]</scope>
    <source>
        <strain evidence="4 5">JCM 15313</strain>
    </source>
</reference>
<keyword evidence="2" id="KW-0472">Membrane</keyword>
<feature type="transmembrane region" description="Helical" evidence="2">
    <location>
        <begin position="372"/>
        <end position="392"/>
    </location>
</feature>
<organism evidence="4 5">
    <name type="scientific">Nocardiopsis rhodophaea</name>
    <dbReference type="NCBI Taxonomy" id="280238"/>
    <lineage>
        <taxon>Bacteria</taxon>
        <taxon>Bacillati</taxon>
        <taxon>Actinomycetota</taxon>
        <taxon>Actinomycetes</taxon>
        <taxon>Streptosporangiales</taxon>
        <taxon>Nocardiopsidaceae</taxon>
        <taxon>Nocardiopsis</taxon>
    </lineage>
</organism>
<dbReference type="Pfam" id="PF01757">
    <property type="entry name" value="Acyl_transf_3"/>
    <property type="match status" value="1"/>
</dbReference>
<dbReference type="EMBL" id="BAAAPC010000027">
    <property type="protein sequence ID" value="GAA2014126.1"/>
    <property type="molecule type" value="Genomic_DNA"/>
</dbReference>
<keyword evidence="4" id="KW-0012">Acyltransferase</keyword>
<sequence length="425" mass="44698">MGVITLGGDAAAPVPPPGTPSGGPMGRLRAAAVRLERATPPSRERAIDGLRAIAIVGIVLGHWMVAALVIWQDGGLRASSPLPSLPWIGPIGWGVQLLALFFLVGGYVSARSRGRSDYPAWLSARLFRLGRPVVLVTAVWGVLLVALPLLGVPPVTVRTGAVLVLQPLWFIGVFLLITALTKVLFAADRRLGAAAALIPLAVVALIDLARFGPWAAAVPDGVGYVNVVPAWMFAFQLGIAWANGRLRRALALALVVVGTAGLVVLVTRLGYPAAPIGYPGAERSNLNPPSLFVPVLAMAQIGVAVLLRDRLDRLLRRPLPWAGIAVLNLNALTVFCWHLTALFVVSAAGSAWGVVPGLTSVPDSAGWLLARVPWLVLFAAVLIPVSAALHRFERPWSGTLLGCWPVRVAVGAAAIGYAWAAIFLL</sequence>
<evidence type="ECO:0000313" key="4">
    <source>
        <dbReference type="EMBL" id="GAA2014126.1"/>
    </source>
</evidence>
<feature type="transmembrane region" description="Helical" evidence="2">
    <location>
        <begin position="91"/>
        <end position="108"/>
    </location>
</feature>
<proteinExistence type="predicted"/>
<evidence type="ECO:0000256" key="1">
    <source>
        <dbReference type="SAM" id="MobiDB-lite"/>
    </source>
</evidence>
<keyword evidence="2" id="KW-0812">Transmembrane</keyword>
<dbReference type="Proteomes" id="UP001501585">
    <property type="component" value="Unassembled WGS sequence"/>
</dbReference>
<dbReference type="GO" id="GO:0016746">
    <property type="term" value="F:acyltransferase activity"/>
    <property type="evidence" value="ECO:0007669"/>
    <property type="project" value="UniProtKB-KW"/>
</dbReference>
<feature type="transmembrane region" description="Helical" evidence="2">
    <location>
        <begin position="249"/>
        <end position="271"/>
    </location>
</feature>
<feature type="region of interest" description="Disordered" evidence="1">
    <location>
        <begin position="1"/>
        <end position="25"/>
    </location>
</feature>
<feature type="transmembrane region" description="Helical" evidence="2">
    <location>
        <begin position="52"/>
        <end position="71"/>
    </location>
</feature>
<dbReference type="InterPro" id="IPR002656">
    <property type="entry name" value="Acyl_transf_3_dom"/>
</dbReference>
<keyword evidence="5" id="KW-1185">Reference proteome</keyword>